<dbReference type="AlphaFoldDB" id="A0A3N2PQN2"/>
<gene>
    <name evidence="6" type="ORF">SODALDRAFT_298432</name>
</gene>
<proteinExistence type="predicted"/>
<dbReference type="Pfam" id="PF01753">
    <property type="entry name" value="zf-MYND"/>
    <property type="match status" value="1"/>
</dbReference>
<dbReference type="SUPFAM" id="SSF144232">
    <property type="entry name" value="HIT/MYND zinc finger-like"/>
    <property type="match status" value="1"/>
</dbReference>
<evidence type="ECO:0000313" key="7">
    <source>
        <dbReference type="Proteomes" id="UP000272025"/>
    </source>
</evidence>
<evidence type="ECO:0000313" key="6">
    <source>
        <dbReference type="EMBL" id="ROT36821.1"/>
    </source>
</evidence>
<dbReference type="RefSeq" id="XP_028464627.1">
    <property type="nucleotide sequence ID" value="XM_028608841.1"/>
</dbReference>
<organism evidence="6 7">
    <name type="scientific">Sodiomyces alkalinus (strain CBS 110278 / VKM F-3762 / F11)</name>
    <name type="common">Alkaliphilic filamentous fungus</name>
    <dbReference type="NCBI Taxonomy" id="1314773"/>
    <lineage>
        <taxon>Eukaryota</taxon>
        <taxon>Fungi</taxon>
        <taxon>Dikarya</taxon>
        <taxon>Ascomycota</taxon>
        <taxon>Pezizomycotina</taxon>
        <taxon>Sordariomycetes</taxon>
        <taxon>Hypocreomycetidae</taxon>
        <taxon>Glomerellales</taxon>
        <taxon>Plectosphaerellaceae</taxon>
        <taxon>Sodiomyces</taxon>
    </lineage>
</organism>
<protein>
    <recommendedName>
        <fullName evidence="5">MYND-type domain-containing protein</fullName>
    </recommendedName>
</protein>
<evidence type="ECO:0000256" key="1">
    <source>
        <dbReference type="ARBA" id="ARBA00022723"/>
    </source>
</evidence>
<evidence type="ECO:0000256" key="4">
    <source>
        <dbReference type="PROSITE-ProRule" id="PRU00134"/>
    </source>
</evidence>
<dbReference type="PROSITE" id="PS50865">
    <property type="entry name" value="ZF_MYND_2"/>
    <property type="match status" value="1"/>
</dbReference>
<feature type="domain" description="MYND-type" evidence="5">
    <location>
        <begin position="5"/>
        <end position="51"/>
    </location>
</feature>
<keyword evidence="3" id="KW-0862">Zinc</keyword>
<evidence type="ECO:0000256" key="3">
    <source>
        <dbReference type="ARBA" id="ARBA00022833"/>
    </source>
</evidence>
<keyword evidence="2 4" id="KW-0863">Zinc-finger</keyword>
<keyword evidence="7" id="KW-1185">Reference proteome</keyword>
<dbReference type="Proteomes" id="UP000272025">
    <property type="component" value="Unassembled WGS sequence"/>
</dbReference>
<dbReference type="GeneID" id="39577319"/>
<dbReference type="InterPro" id="IPR027974">
    <property type="entry name" value="DUF4470"/>
</dbReference>
<keyword evidence="1" id="KW-0479">Metal-binding</keyword>
<dbReference type="GO" id="GO:0008270">
    <property type="term" value="F:zinc ion binding"/>
    <property type="evidence" value="ECO:0007669"/>
    <property type="project" value="UniProtKB-KW"/>
</dbReference>
<dbReference type="OrthoDB" id="5282002at2759"/>
<accession>A0A3N2PQN2</accession>
<evidence type="ECO:0000256" key="2">
    <source>
        <dbReference type="ARBA" id="ARBA00022771"/>
    </source>
</evidence>
<sequence>MATPRFICADWAPDNTACQKAGNFACKNCLLVGYCGPTCQRSHWASHKADCKSNLRKETWQPNWALENRRPAFVGPGQQFGGKKYLWGNMPAFDVLNLESNEGVDYDGQLNLLFAASGDLRNLVKTIAQLPASYSGTLDVTLNDLELDIVVRNAIMLLVAFIVDNTDDAVDCIIHVWYSARIRTSHLEILQQRIRPLVQEVCDKTREKDPRSVWERTWTFGQNSLRLVLAQSAWNRFLSYLDVPPGLDAEKANRIRRAVTLAESRQDYRDRHFLFHSPSHRMAKYRFWEDGLLLPFGSRRDEFAVPNPTLFQTPDAWPLFDNADPLNGWLLKDIYATSSGAATADVYGKMFYHVRGMLESFLRRLSGLTAKFQLLQVNALELPEYLELDKSFSRIEVANIADCGYVGPHRTVALMARLLQEPAVNPHATLITLFMNAVDENMTHQDRIADATQDSRSSKALLKYIRPTGPLTMTGNYNPAVVKFSFARDLVTSYGRYFDRFMKEFMFAELGEIVGAAMKDRHTVIEKWPYRLRLSPGQPGAQEEFDRALGGGPSSKERYVEWKRVYHVRRRRLLCCEACYSGLALAESRTCTCEQREMVTL</sequence>
<dbReference type="STRING" id="1314773.A0A3N2PQN2"/>
<dbReference type="InterPro" id="IPR002893">
    <property type="entry name" value="Znf_MYND"/>
</dbReference>
<name>A0A3N2PQN2_SODAK</name>
<dbReference type="Gene3D" id="6.10.140.2220">
    <property type="match status" value="1"/>
</dbReference>
<evidence type="ECO:0000259" key="5">
    <source>
        <dbReference type="PROSITE" id="PS50865"/>
    </source>
</evidence>
<dbReference type="EMBL" id="ML119058">
    <property type="protein sequence ID" value="ROT36821.1"/>
    <property type="molecule type" value="Genomic_DNA"/>
</dbReference>
<reference evidence="6 7" key="1">
    <citation type="journal article" date="2018" name="Mol. Ecol.">
        <title>The obligate alkalophilic soda-lake fungus Sodiomyces alkalinus has shifted to a protein diet.</title>
        <authorList>
            <person name="Grum-Grzhimaylo A.A."/>
            <person name="Falkoski D.L."/>
            <person name="van den Heuvel J."/>
            <person name="Valero-Jimenez C.A."/>
            <person name="Min B."/>
            <person name="Choi I.G."/>
            <person name="Lipzen A."/>
            <person name="Daum C.G."/>
            <person name="Aanen D.K."/>
            <person name="Tsang A."/>
            <person name="Henrissat B."/>
            <person name="Bilanenko E.N."/>
            <person name="de Vries R.P."/>
            <person name="van Kan J.A.L."/>
            <person name="Grigoriev I.V."/>
            <person name="Debets A.J.M."/>
        </authorList>
    </citation>
    <scope>NUCLEOTIDE SEQUENCE [LARGE SCALE GENOMIC DNA]</scope>
    <source>
        <strain evidence="6 7">F11</strain>
    </source>
</reference>
<dbReference type="Pfam" id="PF14737">
    <property type="entry name" value="DUF4470"/>
    <property type="match status" value="1"/>
</dbReference>